<feature type="transmembrane region" description="Helical" evidence="1">
    <location>
        <begin position="179"/>
        <end position="195"/>
    </location>
</feature>
<evidence type="ECO:0000259" key="2">
    <source>
        <dbReference type="Pfam" id="PF02517"/>
    </source>
</evidence>
<dbReference type="RefSeq" id="WP_161007814.1">
    <property type="nucleotide sequence ID" value="NZ_WWCN01000010.1"/>
</dbReference>
<evidence type="ECO:0000256" key="1">
    <source>
        <dbReference type="SAM" id="Phobius"/>
    </source>
</evidence>
<reference evidence="3 4" key="1">
    <citation type="submission" date="2019-12" db="EMBL/GenBank/DDBJ databases">
        <title>Novel species isolated from a subtropical stream in China.</title>
        <authorList>
            <person name="Lu H."/>
        </authorList>
    </citation>
    <scope>NUCLEOTIDE SEQUENCE [LARGE SCALE GENOMIC DNA]</scope>
    <source>
        <strain evidence="3 4">FT135W</strain>
    </source>
</reference>
<dbReference type="Proteomes" id="UP000479335">
    <property type="component" value="Unassembled WGS sequence"/>
</dbReference>
<dbReference type="GO" id="GO:0006508">
    <property type="term" value="P:proteolysis"/>
    <property type="evidence" value="ECO:0007669"/>
    <property type="project" value="UniProtKB-KW"/>
</dbReference>
<protein>
    <submittedName>
        <fullName evidence="3">CPBP family intramembrane metalloprotease</fullName>
    </submittedName>
</protein>
<keyword evidence="4" id="KW-1185">Reference proteome</keyword>
<proteinExistence type="predicted"/>
<dbReference type="GO" id="GO:0080120">
    <property type="term" value="P:CAAX-box protein maturation"/>
    <property type="evidence" value="ECO:0007669"/>
    <property type="project" value="UniProtKB-ARBA"/>
</dbReference>
<dbReference type="GO" id="GO:0008237">
    <property type="term" value="F:metallopeptidase activity"/>
    <property type="evidence" value="ECO:0007669"/>
    <property type="project" value="UniProtKB-KW"/>
</dbReference>
<feature type="transmembrane region" description="Helical" evidence="1">
    <location>
        <begin position="44"/>
        <end position="63"/>
    </location>
</feature>
<feature type="transmembrane region" description="Helical" evidence="1">
    <location>
        <begin position="75"/>
        <end position="95"/>
    </location>
</feature>
<accession>A0A6L8KA64</accession>
<comment type="caution">
    <text evidence="3">The sequence shown here is derived from an EMBL/GenBank/DDBJ whole genome shotgun (WGS) entry which is preliminary data.</text>
</comment>
<keyword evidence="3" id="KW-0482">Metalloprotease</keyword>
<keyword evidence="1" id="KW-1133">Transmembrane helix</keyword>
<keyword evidence="1" id="KW-0472">Membrane</keyword>
<dbReference type="EMBL" id="WWCN01000010">
    <property type="protein sequence ID" value="MYM24343.1"/>
    <property type="molecule type" value="Genomic_DNA"/>
</dbReference>
<feature type="domain" description="CAAX prenyl protease 2/Lysostaphin resistance protein A-like" evidence="2">
    <location>
        <begin position="126"/>
        <end position="209"/>
    </location>
</feature>
<evidence type="ECO:0000313" key="4">
    <source>
        <dbReference type="Proteomes" id="UP000479335"/>
    </source>
</evidence>
<keyword evidence="1" id="KW-0812">Transmembrane</keyword>
<dbReference type="Pfam" id="PF02517">
    <property type="entry name" value="Rce1-like"/>
    <property type="match status" value="1"/>
</dbReference>
<feature type="transmembrane region" description="Helical" evidence="1">
    <location>
        <begin position="140"/>
        <end position="167"/>
    </location>
</feature>
<organism evidence="3 4">
    <name type="scientific">Duganella flavida</name>
    <dbReference type="NCBI Taxonomy" id="2692175"/>
    <lineage>
        <taxon>Bacteria</taxon>
        <taxon>Pseudomonadati</taxon>
        <taxon>Pseudomonadota</taxon>
        <taxon>Betaproteobacteria</taxon>
        <taxon>Burkholderiales</taxon>
        <taxon>Oxalobacteraceae</taxon>
        <taxon>Telluria group</taxon>
        <taxon>Duganella</taxon>
    </lineage>
</organism>
<evidence type="ECO:0000313" key="3">
    <source>
        <dbReference type="EMBL" id="MYM24343.1"/>
    </source>
</evidence>
<dbReference type="AlphaFoldDB" id="A0A6L8KA64"/>
<name>A0A6L8KA64_9BURK</name>
<dbReference type="InterPro" id="IPR003675">
    <property type="entry name" value="Rce1/LyrA-like_dom"/>
</dbReference>
<keyword evidence="3" id="KW-0378">Hydrolase</keyword>
<sequence length="232" mass="25020">MIALALAFYLVFILPGRHLWRSVRPDDAPKPALTQRYLLSIRDIGLTLLVLLAICWWNGYSAADMGLAAPTSGAPLWYLVAAVVAMTALLAGSAIQSARMTPEKVTEALDKGRDTGMPADADELRLFAILVLSLGAGWELLYRGFLLLVLTPYIGTWGAVAVSGLTYGAAHGYKNPRQFTLSVVSALLFAAGYALSGSLWWLMVIHIGMPLSGAVSMIQLRRRELQLASSAD</sequence>
<gene>
    <name evidence="3" type="ORF">GTP46_16990</name>
</gene>
<dbReference type="GO" id="GO:0004175">
    <property type="term" value="F:endopeptidase activity"/>
    <property type="evidence" value="ECO:0007669"/>
    <property type="project" value="UniProtKB-ARBA"/>
</dbReference>
<keyword evidence="3" id="KW-0645">Protease</keyword>